<dbReference type="EMBL" id="DUZY01000001">
    <property type="protein sequence ID" value="DAD25567.1"/>
    <property type="molecule type" value="Genomic_DNA"/>
</dbReference>
<evidence type="ECO:0000313" key="3">
    <source>
        <dbReference type="EMBL" id="DAD25567.1"/>
    </source>
</evidence>
<gene>
    <name evidence="2" type="ORF">HUJ06_026957</name>
    <name evidence="3" type="ORF">HUJ06_027031</name>
    <name evidence="4" type="ORF">HUJ06_032028</name>
</gene>
<protein>
    <submittedName>
        <fullName evidence="2">Uncharacterized protein</fullName>
    </submittedName>
</protein>
<proteinExistence type="predicted"/>
<accession>A0A822Y0F5</accession>
<dbReference type="EMBL" id="DUZY01000001">
    <property type="protein sequence ID" value="DAD25493.1"/>
    <property type="molecule type" value="Genomic_DNA"/>
</dbReference>
<dbReference type="Proteomes" id="UP000607653">
    <property type="component" value="Unassembled WGS sequence"/>
</dbReference>
<evidence type="ECO:0000313" key="4">
    <source>
        <dbReference type="EMBL" id="DAD49307.1"/>
    </source>
</evidence>
<evidence type="ECO:0000313" key="2">
    <source>
        <dbReference type="EMBL" id="DAD25493.1"/>
    </source>
</evidence>
<name>A0A822Y0F5_NELNU</name>
<feature type="region of interest" description="Disordered" evidence="1">
    <location>
        <begin position="21"/>
        <end position="49"/>
    </location>
</feature>
<sequence>MDLFEMVAYICSATADIHNAPTNPAEGAAPPLAPEPGAAQEAPPLAPEPAEIPRAELLNKIHDLLRERVREQCERGKGRLSAHFPDMPSIYSQIAENIVRDLEISEEMDVDTLRGWVREMRENPNLLKSLIRGRLPD</sequence>
<feature type="compositionally biased region" description="Low complexity" evidence="1">
    <location>
        <begin position="24"/>
        <end position="43"/>
    </location>
</feature>
<comment type="caution">
    <text evidence="2">The sequence shown here is derived from an EMBL/GenBank/DDBJ whole genome shotgun (WGS) entry which is preliminary data.</text>
</comment>
<dbReference type="AlphaFoldDB" id="A0A822Y0F5"/>
<reference evidence="2 5" key="1">
    <citation type="journal article" date="2020" name="Mol. Biol. Evol.">
        <title>Distinct Expression and Methylation Patterns for Genes with Different Fates following a Single Whole-Genome Duplication in Flowering Plants.</title>
        <authorList>
            <person name="Shi T."/>
            <person name="Rahmani R.S."/>
            <person name="Gugger P.F."/>
            <person name="Wang M."/>
            <person name="Li H."/>
            <person name="Zhang Y."/>
            <person name="Li Z."/>
            <person name="Wang Q."/>
            <person name="Van de Peer Y."/>
            <person name="Marchal K."/>
            <person name="Chen J."/>
        </authorList>
    </citation>
    <scope>NUCLEOTIDE SEQUENCE [LARGE SCALE GENOMIC DNA]</scope>
    <source>
        <tissue evidence="2">Leaf</tissue>
    </source>
</reference>
<keyword evidence="5" id="KW-1185">Reference proteome</keyword>
<organism evidence="2 5">
    <name type="scientific">Nelumbo nucifera</name>
    <name type="common">Sacred lotus</name>
    <dbReference type="NCBI Taxonomy" id="4432"/>
    <lineage>
        <taxon>Eukaryota</taxon>
        <taxon>Viridiplantae</taxon>
        <taxon>Streptophyta</taxon>
        <taxon>Embryophyta</taxon>
        <taxon>Tracheophyta</taxon>
        <taxon>Spermatophyta</taxon>
        <taxon>Magnoliopsida</taxon>
        <taxon>Proteales</taxon>
        <taxon>Nelumbonaceae</taxon>
        <taxon>Nelumbo</taxon>
    </lineage>
</organism>
<dbReference type="EMBL" id="DUZY01000030">
    <property type="protein sequence ID" value="DAD49307.1"/>
    <property type="molecule type" value="Genomic_DNA"/>
</dbReference>
<evidence type="ECO:0000256" key="1">
    <source>
        <dbReference type="SAM" id="MobiDB-lite"/>
    </source>
</evidence>
<evidence type="ECO:0000313" key="5">
    <source>
        <dbReference type="Proteomes" id="UP000607653"/>
    </source>
</evidence>